<name>A0A1E3HMY0_9TREE</name>
<dbReference type="GO" id="GO:0001671">
    <property type="term" value="F:ATPase activator activity"/>
    <property type="evidence" value="ECO:0007669"/>
    <property type="project" value="InterPro"/>
</dbReference>
<dbReference type="RefSeq" id="XP_018992939.1">
    <property type="nucleotide sequence ID" value="XM_019138996.1"/>
</dbReference>
<dbReference type="GO" id="GO:0051259">
    <property type="term" value="P:protein complex oligomerization"/>
    <property type="evidence" value="ECO:0007669"/>
    <property type="project" value="InterPro"/>
</dbReference>
<dbReference type="STRING" id="1295533.A0A1E3HMY0"/>
<evidence type="ECO:0000256" key="1">
    <source>
        <dbReference type="ARBA" id="ARBA00010476"/>
    </source>
</evidence>
<dbReference type="InterPro" id="IPR004640">
    <property type="entry name" value="HscB"/>
</dbReference>
<sequence>MLSRALLRPPTSSLALRPVFASPARLAHSFPSPSSPTRACPSCQSPIPLPLSPCSKCSSLLPLPSDMSHHSVLYLSSPTAASARGPFDLPKELEQLKAHGFGVDKKELRGNWLQRQSALHPDKFGSKGEQAVHLARELSGRVNEAYAVLGDDLRRAEYILSIYAKDTQETDKLDDPMLLMEVLEAREELEEAESQEEIDRIRSSNHEKVSEITQALTAAFSETPPKLDEAKVLAVQLKYWMGLEKSAKDKIV</sequence>
<dbReference type="GO" id="GO:0005739">
    <property type="term" value="C:mitochondrion"/>
    <property type="evidence" value="ECO:0007669"/>
    <property type="project" value="TreeGrafter"/>
</dbReference>
<dbReference type="EMBL" id="AWGJ01000007">
    <property type="protein sequence ID" value="ODN77703.1"/>
    <property type="molecule type" value="Genomic_DNA"/>
</dbReference>
<dbReference type="SUPFAM" id="SSF47144">
    <property type="entry name" value="HSC20 (HSCB), C-terminal oligomerisation domain"/>
    <property type="match status" value="1"/>
</dbReference>
<dbReference type="AlphaFoldDB" id="A0A1E3HMY0"/>
<evidence type="ECO:0000313" key="4">
    <source>
        <dbReference type="EMBL" id="ODN77703.1"/>
    </source>
</evidence>
<dbReference type="InterPro" id="IPR036386">
    <property type="entry name" value="HscB_C_sf"/>
</dbReference>
<proteinExistence type="inferred from homology"/>
<dbReference type="PANTHER" id="PTHR14021">
    <property type="entry name" value="IRON-SULFUR CLUSTER CO-CHAPERONE PROTEIN HSCB"/>
    <property type="match status" value="1"/>
</dbReference>
<dbReference type="Proteomes" id="UP000094065">
    <property type="component" value="Unassembled WGS sequence"/>
</dbReference>
<reference evidence="4 5" key="1">
    <citation type="submission" date="2016-06" db="EMBL/GenBank/DDBJ databases">
        <title>Evolution of pathogenesis and genome organization in the Tremellales.</title>
        <authorList>
            <person name="Cuomo C."/>
            <person name="Litvintseva A."/>
            <person name="Heitman J."/>
            <person name="Chen Y."/>
            <person name="Sun S."/>
            <person name="Springer D."/>
            <person name="Dromer F."/>
            <person name="Young S."/>
            <person name="Zeng Q."/>
            <person name="Chapman S."/>
            <person name="Gujja S."/>
            <person name="Saif S."/>
            <person name="Birren B."/>
        </authorList>
    </citation>
    <scope>NUCLEOTIDE SEQUENCE [LARGE SCALE GENOMIC DNA]</scope>
    <source>
        <strain evidence="4 5">CBS 6039</strain>
    </source>
</reference>
<comment type="similarity">
    <text evidence="1">Belongs to the HscB family.</text>
</comment>
<gene>
    <name evidence="4" type="ORF">L202_04847</name>
</gene>
<dbReference type="OrthoDB" id="448954at2759"/>
<dbReference type="InterPro" id="IPR009073">
    <property type="entry name" value="HscB_oligo_C"/>
</dbReference>
<dbReference type="GeneID" id="30156156"/>
<keyword evidence="2" id="KW-0143">Chaperone</keyword>
<dbReference type="GO" id="GO:0044571">
    <property type="term" value="P:[2Fe-2S] cluster assembly"/>
    <property type="evidence" value="ECO:0007669"/>
    <property type="project" value="InterPro"/>
</dbReference>
<organism evidence="4 5">
    <name type="scientific">Cryptococcus amylolentus CBS 6039</name>
    <dbReference type="NCBI Taxonomy" id="1295533"/>
    <lineage>
        <taxon>Eukaryota</taxon>
        <taxon>Fungi</taxon>
        <taxon>Dikarya</taxon>
        <taxon>Basidiomycota</taxon>
        <taxon>Agaricomycotina</taxon>
        <taxon>Tremellomycetes</taxon>
        <taxon>Tremellales</taxon>
        <taxon>Cryptococcaceae</taxon>
        <taxon>Cryptococcus</taxon>
    </lineage>
</organism>
<protein>
    <submittedName>
        <fullName evidence="4">Fe-S protein assembly co-chaperone HscB</fullName>
    </submittedName>
</protein>
<dbReference type="GO" id="GO:0051087">
    <property type="term" value="F:protein-folding chaperone binding"/>
    <property type="evidence" value="ECO:0007669"/>
    <property type="project" value="InterPro"/>
</dbReference>
<dbReference type="SUPFAM" id="SSF46565">
    <property type="entry name" value="Chaperone J-domain"/>
    <property type="match status" value="1"/>
</dbReference>
<feature type="domain" description="Co-chaperone HscB C-terminal oligomerisation" evidence="3">
    <location>
        <begin position="175"/>
        <end position="248"/>
    </location>
</feature>
<dbReference type="Gene3D" id="1.10.287.110">
    <property type="entry name" value="DnaJ domain"/>
    <property type="match status" value="1"/>
</dbReference>
<dbReference type="InterPro" id="IPR036869">
    <property type="entry name" value="J_dom_sf"/>
</dbReference>
<dbReference type="NCBIfam" id="TIGR00714">
    <property type="entry name" value="hscB"/>
    <property type="match status" value="1"/>
</dbReference>
<dbReference type="Pfam" id="PF07743">
    <property type="entry name" value="HSCB_C"/>
    <property type="match status" value="1"/>
</dbReference>
<keyword evidence="5" id="KW-1185">Reference proteome</keyword>
<accession>A0A1E3HMY0</accession>
<comment type="caution">
    <text evidence="4">The sequence shown here is derived from an EMBL/GenBank/DDBJ whole genome shotgun (WGS) entry which is preliminary data.</text>
</comment>
<evidence type="ECO:0000313" key="5">
    <source>
        <dbReference type="Proteomes" id="UP000094065"/>
    </source>
</evidence>
<evidence type="ECO:0000259" key="3">
    <source>
        <dbReference type="Pfam" id="PF07743"/>
    </source>
</evidence>
<evidence type="ECO:0000256" key="2">
    <source>
        <dbReference type="ARBA" id="ARBA00023186"/>
    </source>
</evidence>
<dbReference type="Gene3D" id="1.20.1280.20">
    <property type="entry name" value="HscB, C-terminal domain"/>
    <property type="match status" value="1"/>
</dbReference>
<dbReference type="PANTHER" id="PTHR14021:SF15">
    <property type="entry name" value="IRON-SULFUR CLUSTER CO-CHAPERONE PROTEIN HSCB"/>
    <property type="match status" value="1"/>
</dbReference>